<evidence type="ECO:0000256" key="1">
    <source>
        <dbReference type="SAM" id="MobiDB-lite"/>
    </source>
</evidence>
<feature type="compositionally biased region" description="Low complexity" evidence="1">
    <location>
        <begin position="39"/>
        <end position="49"/>
    </location>
</feature>
<gene>
    <name evidence="3" type="ORF">PG993_004980</name>
</gene>
<sequence length="110" mass="12227">MGSKSQGTASSTDQLPINRSIKPEPVPAHELPHLGTRRSSITLSESIDSSPEDMDEKTPTTVRNRQETPKDASHRFSKRTKKLLLILLSCAAMFSPACQQHLFPLHKGHR</sequence>
<reference evidence="3 4" key="1">
    <citation type="submission" date="2023-01" db="EMBL/GenBank/DDBJ databases">
        <title>Analysis of 21 Apiospora genomes using comparative genomics revels a genus with tremendous synthesis potential of carbohydrate active enzymes and secondary metabolites.</title>
        <authorList>
            <person name="Sorensen T."/>
        </authorList>
    </citation>
    <scope>NUCLEOTIDE SEQUENCE [LARGE SCALE GENOMIC DNA]</scope>
    <source>
        <strain evidence="3 4">CBS 33761</strain>
    </source>
</reference>
<name>A0ABR1TEB1_9PEZI</name>
<evidence type="ECO:0000256" key="2">
    <source>
        <dbReference type="SAM" id="Phobius"/>
    </source>
</evidence>
<comment type="caution">
    <text evidence="3">The sequence shown here is derived from an EMBL/GenBank/DDBJ whole genome shotgun (WGS) entry which is preliminary data.</text>
</comment>
<organism evidence="3 4">
    <name type="scientific">Apiospora rasikravindrae</name>
    <dbReference type="NCBI Taxonomy" id="990691"/>
    <lineage>
        <taxon>Eukaryota</taxon>
        <taxon>Fungi</taxon>
        <taxon>Dikarya</taxon>
        <taxon>Ascomycota</taxon>
        <taxon>Pezizomycotina</taxon>
        <taxon>Sordariomycetes</taxon>
        <taxon>Xylariomycetidae</taxon>
        <taxon>Amphisphaeriales</taxon>
        <taxon>Apiosporaceae</taxon>
        <taxon>Apiospora</taxon>
    </lineage>
</organism>
<keyword evidence="2" id="KW-1133">Transmembrane helix</keyword>
<feature type="compositionally biased region" description="Basic and acidic residues" evidence="1">
    <location>
        <begin position="64"/>
        <end position="74"/>
    </location>
</feature>
<dbReference type="EMBL" id="JAQQWK010000003">
    <property type="protein sequence ID" value="KAK8044956.1"/>
    <property type="molecule type" value="Genomic_DNA"/>
</dbReference>
<keyword evidence="2" id="KW-0812">Transmembrane</keyword>
<keyword evidence="2" id="KW-0472">Membrane</keyword>
<feature type="transmembrane region" description="Helical" evidence="2">
    <location>
        <begin position="83"/>
        <end position="103"/>
    </location>
</feature>
<evidence type="ECO:0000313" key="4">
    <source>
        <dbReference type="Proteomes" id="UP001444661"/>
    </source>
</evidence>
<evidence type="ECO:0000313" key="3">
    <source>
        <dbReference type="EMBL" id="KAK8044956.1"/>
    </source>
</evidence>
<keyword evidence="4" id="KW-1185">Reference proteome</keyword>
<accession>A0ABR1TEB1</accession>
<proteinExistence type="predicted"/>
<feature type="region of interest" description="Disordered" evidence="1">
    <location>
        <begin position="1"/>
        <end position="75"/>
    </location>
</feature>
<protein>
    <submittedName>
        <fullName evidence="3">Uncharacterized protein</fullName>
    </submittedName>
</protein>
<feature type="compositionally biased region" description="Polar residues" evidence="1">
    <location>
        <begin position="1"/>
        <end position="17"/>
    </location>
</feature>
<dbReference type="Proteomes" id="UP001444661">
    <property type="component" value="Unassembled WGS sequence"/>
</dbReference>